<organism evidence="4 5">
    <name type="scientific">Nesterenkonia sedimenti</name>
    <dbReference type="NCBI Taxonomy" id="1463632"/>
    <lineage>
        <taxon>Bacteria</taxon>
        <taxon>Bacillati</taxon>
        <taxon>Actinomycetota</taxon>
        <taxon>Actinomycetes</taxon>
        <taxon>Micrococcales</taxon>
        <taxon>Micrococcaceae</taxon>
        <taxon>Nesterenkonia</taxon>
    </lineage>
</organism>
<comment type="caution">
    <text evidence="4">The sequence shown here is derived from an EMBL/GenBank/DDBJ whole genome shotgun (WGS) entry which is preliminary data.</text>
</comment>
<dbReference type="InterPro" id="IPR051601">
    <property type="entry name" value="Serine_prot/Carboxylest_S33"/>
</dbReference>
<protein>
    <submittedName>
        <fullName evidence="4">Alpha/beta hydrolase</fullName>
    </submittedName>
</protein>
<dbReference type="RefSeq" id="WP_168886056.1">
    <property type="nucleotide sequence ID" value="NZ_JABAHY010000001.1"/>
</dbReference>
<dbReference type="Pfam" id="PF00561">
    <property type="entry name" value="Abhydrolase_1"/>
    <property type="match status" value="1"/>
</dbReference>
<dbReference type="GO" id="GO:0004177">
    <property type="term" value="F:aminopeptidase activity"/>
    <property type="evidence" value="ECO:0007669"/>
    <property type="project" value="UniProtKB-EC"/>
</dbReference>
<dbReference type="EMBL" id="JABAHY010000001">
    <property type="protein sequence ID" value="NLS08557.1"/>
    <property type="molecule type" value="Genomic_DNA"/>
</dbReference>
<dbReference type="InterPro" id="IPR029058">
    <property type="entry name" value="AB_hydrolase_fold"/>
</dbReference>
<feature type="domain" description="AB hydrolase-1" evidence="3">
    <location>
        <begin position="56"/>
        <end position="203"/>
    </location>
</feature>
<dbReference type="InterPro" id="IPR002410">
    <property type="entry name" value="Peptidase_S33"/>
</dbReference>
<sequence>MPESQLLLDGTRITDHWVTVPLDWENPSGEKIQVYAREFVGPEAAAKGEVHTAGLPWLLFLQGGPGGKGNRPAKLGGWMAEVAKDFRILMLDQRGTGLSTRLDRHHLAQRGTPEEQAQYLRNFRADSIVQDAEALRRQLGIKSWTVFGQSYGGFCTLTYLSLAPEHMDRALFTGGLAPLTGPADRVYQQTYARMRARNEEHFERFPQDREALDRVVEHLRARVDAGDPVHLLDGSELTVSRLQMLGMTLGGNTRVDSLHYLLEEAFAHVGGRAQLSDTFLAEVGNRISFAGNPMYAVMHESIYGLPGEPATAWAAERVAAQFPEFSAEAESPLLTGEMIFREHVQLDPVLAPLFETADALAAVEDWDPLYDLVQLARNEVPAAACVYSEDVFVDRDLSLETAGRVAGLSVYETDEFHHDGIHDDGASILRELLRRTED</sequence>
<accession>A0A7X8YCY5</accession>
<evidence type="ECO:0000256" key="2">
    <source>
        <dbReference type="ARBA" id="ARBA00022801"/>
    </source>
</evidence>
<keyword evidence="5" id="KW-1185">Reference proteome</keyword>
<evidence type="ECO:0000256" key="1">
    <source>
        <dbReference type="ARBA" id="ARBA00010088"/>
    </source>
</evidence>
<comment type="similarity">
    <text evidence="1">Belongs to the peptidase S33 family.</text>
</comment>
<evidence type="ECO:0000313" key="5">
    <source>
        <dbReference type="Proteomes" id="UP000523139"/>
    </source>
</evidence>
<dbReference type="Proteomes" id="UP000523139">
    <property type="component" value="Unassembled WGS sequence"/>
</dbReference>
<dbReference type="PANTHER" id="PTHR43248:SF2">
    <property type="entry name" value="PROLYL AMINOPEPTIDASE"/>
    <property type="match status" value="1"/>
</dbReference>
<dbReference type="InterPro" id="IPR000073">
    <property type="entry name" value="AB_hydrolase_1"/>
</dbReference>
<dbReference type="SUPFAM" id="SSF53474">
    <property type="entry name" value="alpha/beta-Hydrolases"/>
    <property type="match status" value="1"/>
</dbReference>
<dbReference type="AlphaFoldDB" id="A0A7X8YCY5"/>
<dbReference type="PANTHER" id="PTHR43248">
    <property type="entry name" value="2-SUCCINYL-6-HYDROXY-2,4-CYCLOHEXADIENE-1-CARBOXYLATE SYNTHASE"/>
    <property type="match status" value="1"/>
</dbReference>
<reference evidence="4 5" key="1">
    <citation type="submission" date="2020-04" db="EMBL/GenBank/DDBJ databases">
        <title>Nesterenkonia sp. nov., isolated from marine sediment.</title>
        <authorList>
            <person name="Zhang G."/>
        </authorList>
    </citation>
    <scope>NUCLEOTIDE SEQUENCE [LARGE SCALE GENOMIC DNA]</scope>
    <source>
        <strain evidence="4 5">MY13</strain>
    </source>
</reference>
<dbReference type="Gene3D" id="3.40.50.1820">
    <property type="entry name" value="alpha/beta hydrolase"/>
    <property type="match status" value="1"/>
</dbReference>
<dbReference type="GO" id="GO:0006508">
    <property type="term" value="P:proteolysis"/>
    <property type="evidence" value="ECO:0007669"/>
    <property type="project" value="InterPro"/>
</dbReference>
<evidence type="ECO:0000313" key="4">
    <source>
        <dbReference type="EMBL" id="NLS08557.1"/>
    </source>
</evidence>
<proteinExistence type="inferred from homology"/>
<gene>
    <name evidence="4" type="ORF">HGQ17_00745</name>
</gene>
<dbReference type="PRINTS" id="PR00793">
    <property type="entry name" value="PROAMNOPTASE"/>
</dbReference>
<name>A0A7X8YCY5_9MICC</name>
<evidence type="ECO:0000259" key="3">
    <source>
        <dbReference type="Pfam" id="PF00561"/>
    </source>
</evidence>
<keyword evidence="2 4" id="KW-0378">Hydrolase</keyword>